<dbReference type="InterPro" id="IPR046582">
    <property type="entry name" value="DUF6630"/>
</dbReference>
<sequence length="506" mass="58774">MAKNSTEFQFDTHIHVDWKCTGNDIFGLLQLEYPNLACIHNKKANTLFEELARDGAEICMGAMAAHLESYGLALWNLDDGSDSYRLAIVPLSQTDEFVSHWLNAGHAEDEHESFSIEPEKVEPKPFKTKPKSSKSKKIVFIEDSFHHLDYGGCMLSEHTPFCWVRDAEDQDILLDVSAWPPQQVNISEQEIAAARGKLIPFYQSNTFNLWKEETTYDKKKNISYYKIADMRSAETLQRDDWSEPGHRFEDIYEPAAVFGDTVFLNEKKQDGGNIYRLKKHKTELLYSYDKGESCQLLALNEESCLVVRNNKEIRILGGALAQQDFHALPFEVYGYTSLQLLSTNKFFYFSEVQIPHEQRPEYVQRILQLNIYDLTNGTYKYTLLSDFVSEQKLNLKFLKSQPDDYITYRSFDGNLQVYPGHDSWWILNHLTNAHGKTDICWMWNAETDEYIKITPRDFPREEPSIHYISSLQRYVANHSCRLDLLTDINTILAGKEKYTFEWTTGR</sequence>
<protein>
    <recommendedName>
        <fullName evidence="1">DUF6630 domain-containing protein</fullName>
    </recommendedName>
</protein>
<evidence type="ECO:0000313" key="3">
    <source>
        <dbReference type="Proteomes" id="UP001597112"/>
    </source>
</evidence>
<organism evidence="2 3">
    <name type="scientific">Ohtaekwangia kribbensis</name>
    <dbReference type="NCBI Taxonomy" id="688913"/>
    <lineage>
        <taxon>Bacteria</taxon>
        <taxon>Pseudomonadati</taxon>
        <taxon>Bacteroidota</taxon>
        <taxon>Cytophagia</taxon>
        <taxon>Cytophagales</taxon>
        <taxon>Fulvivirgaceae</taxon>
        <taxon>Ohtaekwangia</taxon>
    </lineage>
</organism>
<dbReference type="RefSeq" id="WP_377579785.1">
    <property type="nucleotide sequence ID" value="NZ_JBHTKA010000004.1"/>
</dbReference>
<reference evidence="3" key="1">
    <citation type="journal article" date="2019" name="Int. J. Syst. Evol. Microbiol.">
        <title>The Global Catalogue of Microorganisms (GCM) 10K type strain sequencing project: providing services to taxonomists for standard genome sequencing and annotation.</title>
        <authorList>
            <consortium name="The Broad Institute Genomics Platform"/>
            <consortium name="The Broad Institute Genome Sequencing Center for Infectious Disease"/>
            <person name="Wu L."/>
            <person name="Ma J."/>
        </authorList>
    </citation>
    <scope>NUCLEOTIDE SEQUENCE [LARGE SCALE GENOMIC DNA]</scope>
    <source>
        <strain evidence="3">CCUG 58938</strain>
    </source>
</reference>
<evidence type="ECO:0000313" key="2">
    <source>
        <dbReference type="EMBL" id="MFD1000376.1"/>
    </source>
</evidence>
<dbReference type="Proteomes" id="UP001597112">
    <property type="component" value="Unassembled WGS sequence"/>
</dbReference>
<gene>
    <name evidence="2" type="ORF">ACFQ21_13720</name>
</gene>
<feature type="domain" description="DUF6630" evidence="1">
    <location>
        <begin position="14"/>
        <end position="100"/>
    </location>
</feature>
<dbReference type="Pfam" id="PF20335">
    <property type="entry name" value="DUF6630"/>
    <property type="match status" value="1"/>
</dbReference>
<keyword evidence="3" id="KW-1185">Reference proteome</keyword>
<evidence type="ECO:0000259" key="1">
    <source>
        <dbReference type="Pfam" id="PF20335"/>
    </source>
</evidence>
<name>A0ABW3K4L1_9BACT</name>
<comment type="caution">
    <text evidence="2">The sequence shown here is derived from an EMBL/GenBank/DDBJ whole genome shotgun (WGS) entry which is preliminary data.</text>
</comment>
<proteinExistence type="predicted"/>
<dbReference type="EMBL" id="JBHTKA010000004">
    <property type="protein sequence ID" value="MFD1000376.1"/>
    <property type="molecule type" value="Genomic_DNA"/>
</dbReference>
<accession>A0ABW3K4L1</accession>